<sequence>MQLAADREGVDVGAFVATAAVAVAQQKLTLVPLDRRRQLAEFVTARVALDRISDNLDQLIEALNSGQPTPELRAVLEQITRAVQRVETAADSVLNRNPVE</sequence>
<dbReference type="EMBL" id="BAAAMU010000011">
    <property type="protein sequence ID" value="GAA1623448.1"/>
    <property type="molecule type" value="Genomic_DNA"/>
</dbReference>
<reference evidence="2" key="1">
    <citation type="journal article" date="2019" name="Int. J. Syst. Evol. Microbiol.">
        <title>The Global Catalogue of Microorganisms (GCM) 10K type strain sequencing project: providing services to taxonomists for standard genome sequencing and annotation.</title>
        <authorList>
            <consortium name="The Broad Institute Genomics Platform"/>
            <consortium name="The Broad Institute Genome Sequencing Center for Infectious Disease"/>
            <person name="Wu L."/>
            <person name="Ma J."/>
        </authorList>
    </citation>
    <scope>NUCLEOTIDE SEQUENCE [LARGE SCALE GENOMIC DNA]</scope>
    <source>
        <strain evidence="2">JCM 13929</strain>
    </source>
</reference>
<evidence type="ECO:0000313" key="2">
    <source>
        <dbReference type="Proteomes" id="UP001500064"/>
    </source>
</evidence>
<protein>
    <submittedName>
        <fullName evidence="1">Uncharacterized protein</fullName>
    </submittedName>
</protein>
<keyword evidence="2" id="KW-1185">Reference proteome</keyword>
<name>A0ABP4QW17_9ACTN</name>
<proteinExistence type="predicted"/>
<comment type="caution">
    <text evidence="1">The sequence shown here is derived from an EMBL/GenBank/DDBJ whole genome shotgun (WGS) entry which is preliminary data.</text>
</comment>
<gene>
    <name evidence="1" type="ORF">GCM10009733_020100</name>
</gene>
<evidence type="ECO:0000313" key="1">
    <source>
        <dbReference type="EMBL" id="GAA1623448.1"/>
    </source>
</evidence>
<accession>A0ABP4QW17</accession>
<dbReference type="Proteomes" id="UP001500064">
    <property type="component" value="Unassembled WGS sequence"/>
</dbReference>
<organism evidence="1 2">
    <name type="scientific">Nonomuraea maheshkhaliensis</name>
    <dbReference type="NCBI Taxonomy" id="419590"/>
    <lineage>
        <taxon>Bacteria</taxon>
        <taxon>Bacillati</taxon>
        <taxon>Actinomycetota</taxon>
        <taxon>Actinomycetes</taxon>
        <taxon>Streptosporangiales</taxon>
        <taxon>Streptosporangiaceae</taxon>
        <taxon>Nonomuraea</taxon>
    </lineage>
</organism>